<sequence length="305" mass="35501">MNKHSERLLEAMRHMKQNRRIHTKDIDQHVMSKSAYYRVMKGETPLNLQLAIRLIRFMGGRPVNLIAYAEDGELSAYGRFLVKFGRAMRLGDFTLAKQIITDLEAQVEEYHLLADREVLLIAEYALALVFDDEEQKALLKQEMRRLVAKTDLWTAIEVTLYFISLSPDAPIESVLAEFQKYVIDKQQFRERFPAVEVTTIWSDNILMMAETVLTRKNYDDYVKFVAFINELSPAAYILEHAPYRRALADIEQAWREHNPQILLDAEQKISRFMKAIHDNAEQAGEVTQTFVILFRIAWGVIETND</sequence>
<dbReference type="PATRIC" id="fig|137591.24.peg.360"/>
<dbReference type="Proteomes" id="UP000032289">
    <property type="component" value="Unassembled WGS sequence"/>
</dbReference>
<reference evidence="1 2" key="1">
    <citation type="journal article" date="2015" name="Microbiology (Mosc.)">
        <title>Genomics of the Weissella cibaria species with an examination of its metabolic traits.</title>
        <authorList>
            <person name="Lynch K.M."/>
            <person name="Lucid A."/>
            <person name="Arendt E.K."/>
            <person name="Sleator R.D."/>
            <person name="Lucey B."/>
            <person name="Coffey A."/>
        </authorList>
    </citation>
    <scope>NUCLEOTIDE SEQUENCE [LARGE SCALE GENOMIC DNA]</scope>
    <source>
        <strain evidence="1 2">AB3b</strain>
    </source>
</reference>
<dbReference type="RefSeq" id="WP_152619217.1">
    <property type="nucleotide sequence ID" value="NZ_JWHT01000011.1"/>
</dbReference>
<comment type="caution">
    <text evidence="1">The sequence shown here is derived from an EMBL/GenBank/DDBJ whole genome shotgun (WGS) entry which is preliminary data.</text>
</comment>
<accession>A0A0D1JW68</accession>
<dbReference type="AlphaFoldDB" id="A0A0D1JW68"/>
<name>A0A0D1JW68_9LACO</name>
<evidence type="ECO:0000313" key="1">
    <source>
        <dbReference type="EMBL" id="KIU25463.1"/>
    </source>
</evidence>
<organism evidence="1 2">
    <name type="scientific">Weissella cibaria</name>
    <dbReference type="NCBI Taxonomy" id="137591"/>
    <lineage>
        <taxon>Bacteria</taxon>
        <taxon>Bacillati</taxon>
        <taxon>Bacillota</taxon>
        <taxon>Bacilli</taxon>
        <taxon>Lactobacillales</taxon>
        <taxon>Lactobacillaceae</taxon>
        <taxon>Weissella</taxon>
    </lineage>
</organism>
<evidence type="ECO:0000313" key="2">
    <source>
        <dbReference type="Proteomes" id="UP000032289"/>
    </source>
</evidence>
<gene>
    <name evidence="1" type="ORF">ab3b_00370</name>
</gene>
<proteinExistence type="predicted"/>
<dbReference type="EMBL" id="JWHT01000011">
    <property type="protein sequence ID" value="KIU25463.1"/>
    <property type="molecule type" value="Genomic_DNA"/>
</dbReference>
<protein>
    <submittedName>
        <fullName evidence="1">Uncharacterized protein</fullName>
    </submittedName>
</protein>